<keyword evidence="2" id="KW-0479">Metal-binding</keyword>
<dbReference type="PANTHER" id="PTHR10885:SF0">
    <property type="entry name" value="ISOPENTENYL-DIPHOSPHATE DELTA-ISOMERASE"/>
    <property type="match status" value="1"/>
</dbReference>
<dbReference type="InterPro" id="IPR015797">
    <property type="entry name" value="NUDIX_hydrolase-like_dom_sf"/>
</dbReference>
<sequence length="174" mass="19027">MVTPTAAHPENSPDELVEEVDSLGTVLRLVTRRQMRAEALWHRAVFIAVRSSTGQLLIHQRAMTKDVWPGWWDVAVGGVVSPGESWEQAAERELAEELGVSGVELRPLGTGAYRDDEVKLVAACFEAVCDGPFSYSDGEITTTQWVSAGDLRVRIGQNSFLPDSIALILPRIGL</sequence>
<dbReference type="CDD" id="cd04697">
    <property type="entry name" value="NUDIX_Hydrolase"/>
    <property type="match status" value="1"/>
</dbReference>
<dbReference type="PIRSF" id="PIRSF017340">
    <property type="entry name" value="Nudix_hydro"/>
    <property type="match status" value="1"/>
</dbReference>
<dbReference type="GO" id="GO:0016817">
    <property type="term" value="F:hydrolase activity, acting on acid anhydrides"/>
    <property type="evidence" value="ECO:0007669"/>
    <property type="project" value="InterPro"/>
</dbReference>
<dbReference type="Gene3D" id="3.90.79.10">
    <property type="entry name" value="Nucleoside Triphosphate Pyrophosphohydrolase"/>
    <property type="match status" value="1"/>
</dbReference>
<dbReference type="AlphaFoldDB" id="A0A6J6JPK9"/>
<name>A0A6J6JPK9_9ZZZZ</name>
<proteinExistence type="predicted"/>
<evidence type="ECO:0000256" key="4">
    <source>
        <dbReference type="ARBA" id="ARBA00022842"/>
    </source>
</evidence>
<keyword evidence="3" id="KW-0378">Hydrolase</keyword>
<dbReference type="InterPro" id="IPR020084">
    <property type="entry name" value="NUDIX_hydrolase_CS"/>
</dbReference>
<dbReference type="InterPro" id="IPR024195">
    <property type="entry name" value="NUDIX_hydrolase_YfcD_pred"/>
</dbReference>
<gene>
    <name evidence="6" type="ORF">UFOPK2086_00849</name>
</gene>
<dbReference type="PROSITE" id="PS51462">
    <property type="entry name" value="NUDIX"/>
    <property type="match status" value="1"/>
</dbReference>
<evidence type="ECO:0000256" key="2">
    <source>
        <dbReference type="ARBA" id="ARBA00022723"/>
    </source>
</evidence>
<organism evidence="6">
    <name type="scientific">freshwater metagenome</name>
    <dbReference type="NCBI Taxonomy" id="449393"/>
    <lineage>
        <taxon>unclassified sequences</taxon>
        <taxon>metagenomes</taxon>
        <taxon>ecological metagenomes</taxon>
    </lineage>
</organism>
<comment type="cofactor">
    <cofactor evidence="1">
        <name>Mg(2+)</name>
        <dbReference type="ChEBI" id="CHEBI:18420"/>
    </cofactor>
</comment>
<evidence type="ECO:0000256" key="3">
    <source>
        <dbReference type="ARBA" id="ARBA00022801"/>
    </source>
</evidence>
<dbReference type="PROSITE" id="PS00893">
    <property type="entry name" value="NUDIX_BOX"/>
    <property type="match status" value="1"/>
</dbReference>
<evidence type="ECO:0000259" key="5">
    <source>
        <dbReference type="PROSITE" id="PS51462"/>
    </source>
</evidence>
<dbReference type="InterPro" id="IPR000086">
    <property type="entry name" value="NUDIX_hydrolase_dom"/>
</dbReference>
<accession>A0A6J6JPK9</accession>
<dbReference type="PANTHER" id="PTHR10885">
    <property type="entry name" value="ISOPENTENYL-DIPHOSPHATE DELTA-ISOMERASE"/>
    <property type="match status" value="1"/>
</dbReference>
<dbReference type="GO" id="GO:0046872">
    <property type="term" value="F:metal ion binding"/>
    <property type="evidence" value="ECO:0007669"/>
    <property type="project" value="UniProtKB-KW"/>
</dbReference>
<evidence type="ECO:0000256" key="1">
    <source>
        <dbReference type="ARBA" id="ARBA00001946"/>
    </source>
</evidence>
<feature type="domain" description="Nudix hydrolase" evidence="5">
    <location>
        <begin position="40"/>
        <end position="174"/>
    </location>
</feature>
<keyword evidence="4" id="KW-0460">Magnesium</keyword>
<dbReference type="EMBL" id="CAEZVQ010000112">
    <property type="protein sequence ID" value="CAB4639401.1"/>
    <property type="molecule type" value="Genomic_DNA"/>
</dbReference>
<dbReference type="Pfam" id="PF00293">
    <property type="entry name" value="NUDIX"/>
    <property type="match status" value="1"/>
</dbReference>
<reference evidence="6" key="1">
    <citation type="submission" date="2020-05" db="EMBL/GenBank/DDBJ databases">
        <authorList>
            <person name="Chiriac C."/>
            <person name="Salcher M."/>
            <person name="Ghai R."/>
            <person name="Kavagutti S V."/>
        </authorList>
    </citation>
    <scope>NUCLEOTIDE SEQUENCE</scope>
</reference>
<evidence type="ECO:0000313" key="6">
    <source>
        <dbReference type="EMBL" id="CAB4639401.1"/>
    </source>
</evidence>
<dbReference type="SUPFAM" id="SSF55811">
    <property type="entry name" value="Nudix"/>
    <property type="match status" value="1"/>
</dbReference>
<protein>
    <submittedName>
        <fullName evidence="6">Unannotated protein</fullName>
    </submittedName>
</protein>